<gene>
    <name evidence="2" type="ORF">SEMRO_330_G118870.1</name>
</gene>
<proteinExistence type="predicted"/>
<keyword evidence="3" id="KW-1185">Reference proteome</keyword>
<evidence type="ECO:0000313" key="3">
    <source>
        <dbReference type="Proteomes" id="UP001153069"/>
    </source>
</evidence>
<reference evidence="2" key="1">
    <citation type="submission" date="2020-06" db="EMBL/GenBank/DDBJ databases">
        <authorList>
            <consortium name="Plant Systems Biology data submission"/>
        </authorList>
    </citation>
    <scope>NUCLEOTIDE SEQUENCE</scope>
    <source>
        <strain evidence="2">D6</strain>
    </source>
</reference>
<name>A0A9N8DS45_9STRA</name>
<feature type="region of interest" description="Disordered" evidence="1">
    <location>
        <begin position="42"/>
        <end position="63"/>
    </location>
</feature>
<feature type="compositionally biased region" description="Basic and acidic residues" evidence="1">
    <location>
        <begin position="49"/>
        <end position="60"/>
    </location>
</feature>
<evidence type="ECO:0000256" key="1">
    <source>
        <dbReference type="SAM" id="MobiDB-lite"/>
    </source>
</evidence>
<evidence type="ECO:0000313" key="2">
    <source>
        <dbReference type="EMBL" id="CAB9508023.1"/>
    </source>
</evidence>
<dbReference type="Proteomes" id="UP001153069">
    <property type="component" value="Unassembled WGS sequence"/>
</dbReference>
<protein>
    <submittedName>
        <fullName evidence="2">Uncharacterized protein</fullName>
    </submittedName>
</protein>
<comment type="caution">
    <text evidence="2">The sequence shown here is derived from an EMBL/GenBank/DDBJ whole genome shotgun (WGS) entry which is preliminary data.</text>
</comment>
<accession>A0A9N8DS45</accession>
<dbReference type="AlphaFoldDB" id="A0A9N8DS45"/>
<dbReference type="EMBL" id="CAICTM010000329">
    <property type="protein sequence ID" value="CAB9508023.1"/>
    <property type="molecule type" value="Genomic_DNA"/>
</dbReference>
<organism evidence="2 3">
    <name type="scientific">Seminavis robusta</name>
    <dbReference type="NCBI Taxonomy" id="568900"/>
    <lineage>
        <taxon>Eukaryota</taxon>
        <taxon>Sar</taxon>
        <taxon>Stramenopiles</taxon>
        <taxon>Ochrophyta</taxon>
        <taxon>Bacillariophyta</taxon>
        <taxon>Bacillariophyceae</taxon>
        <taxon>Bacillariophycidae</taxon>
        <taxon>Naviculales</taxon>
        <taxon>Naviculaceae</taxon>
        <taxon>Seminavis</taxon>
    </lineage>
</organism>
<sequence length="270" mass="29767">MESQRSDFVNMNSEAVAMMYQGDKEAAARLLWTALVGLKGQLGKPMESQPKEDASRRRGDAVSANASVDCGAAQTETEDFDMTDMEAVSHEAPPLLQSVSIPFCELSMHSTRRNENIFSFYPRAFTLAQVPENEEDATRCCCVVLYNLALIQHSRALQKKEGECPCQLLAHARSLYMGAHDIACAGLGEDDCLDLYCLQLALANNLGHIHGHSHNKEYDFSKMCDCLNGLMALIASPMSPDCVSDDDYEFFYMNLVTFQENPGLCIAPAA</sequence>